<comment type="catalytic activity">
    <reaction evidence="6">
        <text>2 R'C(R)SH + O2 = R'C(R)S-S(R)CR' + H2O2</text>
        <dbReference type="Rhea" id="RHEA:17357"/>
        <dbReference type="ChEBI" id="CHEBI:15379"/>
        <dbReference type="ChEBI" id="CHEBI:16240"/>
        <dbReference type="ChEBI" id="CHEBI:16520"/>
        <dbReference type="ChEBI" id="CHEBI:17412"/>
        <dbReference type="EC" id="1.8.3.2"/>
    </reaction>
</comment>
<dbReference type="AlphaFoldDB" id="F0Z7F3"/>
<evidence type="ECO:0000259" key="8">
    <source>
        <dbReference type="PROSITE" id="PS51324"/>
    </source>
</evidence>
<evidence type="ECO:0000313" key="10">
    <source>
        <dbReference type="Proteomes" id="UP000001064"/>
    </source>
</evidence>
<dbReference type="EC" id="1.8.3.2" evidence="6"/>
<evidence type="ECO:0000256" key="6">
    <source>
        <dbReference type="RuleBase" id="RU371123"/>
    </source>
</evidence>
<dbReference type="SUPFAM" id="SSF69000">
    <property type="entry name" value="FAD-dependent thiol oxidase"/>
    <property type="match status" value="1"/>
</dbReference>
<dbReference type="InterPro" id="IPR017905">
    <property type="entry name" value="ERV/ALR_sulphydryl_oxidase"/>
</dbReference>
<evidence type="ECO:0000256" key="7">
    <source>
        <dbReference type="SAM" id="SignalP"/>
    </source>
</evidence>
<dbReference type="InParanoid" id="F0Z7F3"/>
<evidence type="ECO:0000313" key="9">
    <source>
        <dbReference type="EMBL" id="EGC40166.1"/>
    </source>
</evidence>
<feature type="chain" id="PRO_5003264964" description="Sulfhydryl oxidase" evidence="7">
    <location>
        <begin position="22"/>
        <end position="564"/>
    </location>
</feature>
<dbReference type="OMA" id="INDRNTE"/>
<keyword evidence="2 6" id="KW-0285">Flavoprotein</keyword>
<dbReference type="PROSITE" id="PS51324">
    <property type="entry name" value="ERV_ALR"/>
    <property type="match status" value="1"/>
</dbReference>
<dbReference type="KEGG" id="dpp:DICPUDRAFT_147008"/>
<keyword evidence="5" id="KW-1015">Disulfide bond</keyword>
<proteinExistence type="predicted"/>
<reference evidence="10" key="1">
    <citation type="journal article" date="2011" name="Genome Biol.">
        <title>Comparative genomics of the social amoebae Dictyostelium discoideum and Dictyostelium purpureum.</title>
        <authorList>
            <consortium name="US DOE Joint Genome Institute (JGI-PGF)"/>
            <person name="Sucgang R."/>
            <person name="Kuo A."/>
            <person name="Tian X."/>
            <person name="Salerno W."/>
            <person name="Parikh A."/>
            <person name="Feasley C.L."/>
            <person name="Dalin E."/>
            <person name="Tu H."/>
            <person name="Huang E."/>
            <person name="Barry K."/>
            <person name="Lindquist E."/>
            <person name="Shapiro H."/>
            <person name="Bruce D."/>
            <person name="Schmutz J."/>
            <person name="Salamov A."/>
            <person name="Fey P."/>
            <person name="Gaudet P."/>
            <person name="Anjard C."/>
            <person name="Babu M.M."/>
            <person name="Basu S."/>
            <person name="Bushmanova Y."/>
            <person name="van der Wel H."/>
            <person name="Katoh-Kurasawa M."/>
            <person name="Dinh C."/>
            <person name="Coutinho P.M."/>
            <person name="Saito T."/>
            <person name="Elias M."/>
            <person name="Schaap P."/>
            <person name="Kay R.R."/>
            <person name="Henrissat B."/>
            <person name="Eichinger L."/>
            <person name="Rivero F."/>
            <person name="Putnam N.H."/>
            <person name="West C.M."/>
            <person name="Loomis W.F."/>
            <person name="Chisholm R.L."/>
            <person name="Shaulsky G."/>
            <person name="Strassmann J.E."/>
            <person name="Queller D.C."/>
            <person name="Kuspa A."/>
            <person name="Grigoriev I.V."/>
        </authorList>
    </citation>
    <scope>NUCLEOTIDE SEQUENCE [LARGE SCALE GENOMIC DNA]</scope>
    <source>
        <strain evidence="10">QSDP1</strain>
    </source>
</reference>
<dbReference type="OrthoDB" id="17777at2759"/>
<organism evidence="9 10">
    <name type="scientific">Dictyostelium purpureum</name>
    <name type="common">Slime mold</name>
    <dbReference type="NCBI Taxonomy" id="5786"/>
    <lineage>
        <taxon>Eukaryota</taxon>
        <taxon>Amoebozoa</taxon>
        <taxon>Evosea</taxon>
        <taxon>Eumycetozoa</taxon>
        <taxon>Dictyostelia</taxon>
        <taxon>Dictyosteliales</taxon>
        <taxon>Dictyosteliaceae</taxon>
        <taxon>Dictyostelium</taxon>
    </lineage>
</organism>
<gene>
    <name evidence="9" type="ORF">DICPUDRAFT_147008</name>
</gene>
<evidence type="ECO:0000256" key="3">
    <source>
        <dbReference type="ARBA" id="ARBA00022827"/>
    </source>
</evidence>
<keyword evidence="4 6" id="KW-0560">Oxidoreductase</keyword>
<comment type="cofactor">
    <cofactor evidence="1 6">
        <name>FAD</name>
        <dbReference type="ChEBI" id="CHEBI:57692"/>
    </cofactor>
</comment>
<dbReference type="GeneID" id="10509227"/>
<feature type="domain" description="ERV/ALR sulfhydryl oxidase" evidence="8">
    <location>
        <begin position="212"/>
        <end position="358"/>
    </location>
</feature>
<dbReference type="GO" id="GO:0016972">
    <property type="term" value="F:thiol oxidase activity"/>
    <property type="evidence" value="ECO:0007669"/>
    <property type="project" value="UniProtKB-EC"/>
</dbReference>
<evidence type="ECO:0000256" key="1">
    <source>
        <dbReference type="ARBA" id="ARBA00001974"/>
    </source>
</evidence>
<dbReference type="eggNOG" id="ENOG502S0M3">
    <property type="taxonomic scope" value="Eukaryota"/>
</dbReference>
<evidence type="ECO:0000256" key="5">
    <source>
        <dbReference type="ARBA" id="ARBA00023157"/>
    </source>
</evidence>
<accession>F0Z7F3</accession>
<sequence>MNKIITVLFLFIIFNNNFNIAFHGGKELTKVEEIQQASFRFLISSAYRNSQKSREWCEESKVVGGRPYLWSDHRTMAINYIDLYIALQFDTACETQLKDLRKIYFDQVAQPTPFNDNKEFWEGTLLPKMLDAFSCGFTSSKIEDFDFVSDDLLTDFNTDQTKQKIWHMINDYMLSIYKQRENPNRRLDFDAGLYVPFLDTLSNTSYTFDQNMRVGFPTYIGRSLWHIFHTIAQRISDSECTDTSFYEHITELFKNFMVAFARGQHPCPFCREHFASHVLINDRNTEDPLSSEAVRFYPIEHLLMGGVVGDAKAKFSTITSTDKRSLAAFFWKLHNTVTSSVEASCSCYMEESYDTDPYKCIFNSESIEQKRYPRQYRSYPFMKRFEFILTPDHNFTLYKETRESFKSTNNEINALDTLELRKELFWYWKNGTKVSEDTNKTIQKLTDLIEKMTKEFLDSPILSVYSYTTNPLNCETSTQYLNDLLNSTSKIEAPLFEIPIIPELCEKHVVPSACDKQYKTNTTTIIKEEEKSSSHHSSHSSSVKLNYSYLSVLSILFLIVFNIF</sequence>
<keyword evidence="10" id="KW-1185">Reference proteome</keyword>
<dbReference type="EMBL" id="GL870946">
    <property type="protein sequence ID" value="EGC40166.1"/>
    <property type="molecule type" value="Genomic_DNA"/>
</dbReference>
<evidence type="ECO:0000256" key="2">
    <source>
        <dbReference type="ARBA" id="ARBA00022630"/>
    </source>
</evidence>
<dbReference type="FunCoup" id="F0Z7F3">
    <property type="interactions" value="398"/>
</dbReference>
<dbReference type="VEuPathDB" id="AmoebaDB:DICPUDRAFT_147008"/>
<name>F0Z7F3_DICPU</name>
<dbReference type="Gene3D" id="1.20.120.310">
    <property type="entry name" value="ERV/ALR sulfhydryl oxidase domain"/>
    <property type="match status" value="1"/>
</dbReference>
<keyword evidence="3 6" id="KW-0274">FAD</keyword>
<keyword evidence="7" id="KW-0732">Signal</keyword>
<protein>
    <recommendedName>
        <fullName evidence="6">Sulfhydryl oxidase</fullName>
        <ecNumber evidence="6">1.8.3.2</ecNumber>
    </recommendedName>
</protein>
<dbReference type="RefSeq" id="XP_003283356.1">
    <property type="nucleotide sequence ID" value="XM_003283308.1"/>
</dbReference>
<feature type="signal peptide" evidence="7">
    <location>
        <begin position="1"/>
        <end position="21"/>
    </location>
</feature>
<dbReference type="InterPro" id="IPR036774">
    <property type="entry name" value="ERV/ALR_sulphydryl_oxid_sf"/>
</dbReference>
<dbReference type="Proteomes" id="UP000001064">
    <property type="component" value="Unassembled WGS sequence"/>
</dbReference>
<evidence type="ECO:0000256" key="4">
    <source>
        <dbReference type="ARBA" id="ARBA00023002"/>
    </source>
</evidence>